<evidence type="ECO:0000256" key="2">
    <source>
        <dbReference type="ARBA" id="ARBA00002764"/>
    </source>
</evidence>
<evidence type="ECO:0000313" key="15">
    <source>
        <dbReference type="Proteomes" id="UP000199339"/>
    </source>
</evidence>
<proteinExistence type="inferred from homology"/>
<evidence type="ECO:0000256" key="8">
    <source>
        <dbReference type="ARBA" id="ARBA00022679"/>
    </source>
</evidence>
<dbReference type="InterPro" id="IPR013534">
    <property type="entry name" value="Starch_synth_cat_dom"/>
</dbReference>
<dbReference type="NCBIfam" id="TIGR02095">
    <property type="entry name" value="glgA"/>
    <property type="match status" value="1"/>
</dbReference>
<protein>
    <recommendedName>
        <fullName evidence="6 11">Glycogen synthase</fullName>
        <ecNumber evidence="5 11">2.4.1.21</ecNumber>
    </recommendedName>
    <alternativeName>
        <fullName evidence="10 11">Starch [bacterial glycogen] synthase</fullName>
    </alternativeName>
</protein>
<gene>
    <name evidence="11" type="primary">glgA</name>
    <name evidence="14" type="ORF">SAMN04487961_3240</name>
</gene>
<dbReference type="EC" id="2.4.1.21" evidence="5 11"/>
<dbReference type="GO" id="GO:0009011">
    <property type="term" value="F:alpha-1,4-glucan glucosyltransferase (ADP-glucose donor) activity"/>
    <property type="evidence" value="ECO:0007669"/>
    <property type="project" value="UniProtKB-UniRule"/>
</dbReference>
<dbReference type="Proteomes" id="UP000199339">
    <property type="component" value="Unassembled WGS sequence"/>
</dbReference>
<dbReference type="AlphaFoldDB" id="A0A1I4ZIX1"/>
<dbReference type="HAMAP" id="MF_00484">
    <property type="entry name" value="Glycogen_synth"/>
    <property type="match status" value="1"/>
</dbReference>
<evidence type="ECO:0000313" key="14">
    <source>
        <dbReference type="EMBL" id="SFN50023.1"/>
    </source>
</evidence>
<dbReference type="OrthoDB" id="9808590at2"/>
<evidence type="ECO:0000256" key="4">
    <source>
        <dbReference type="ARBA" id="ARBA00010281"/>
    </source>
</evidence>
<evidence type="ECO:0000256" key="1">
    <source>
        <dbReference type="ARBA" id="ARBA00001478"/>
    </source>
</evidence>
<dbReference type="Gene3D" id="3.40.50.2000">
    <property type="entry name" value="Glycogen Phosphorylase B"/>
    <property type="match status" value="2"/>
</dbReference>
<feature type="binding site" evidence="11">
    <location>
        <position position="16"/>
    </location>
    <ligand>
        <name>ADP-alpha-D-glucose</name>
        <dbReference type="ChEBI" id="CHEBI:57498"/>
    </ligand>
</feature>
<comment type="pathway">
    <text evidence="3 11">Glycan biosynthesis; glycogen biosynthesis.</text>
</comment>
<dbReference type="RefSeq" id="WP_092006089.1">
    <property type="nucleotide sequence ID" value="NZ_FOUR01000009.1"/>
</dbReference>
<dbReference type="Pfam" id="PF08323">
    <property type="entry name" value="Glyco_transf_5"/>
    <property type="match status" value="1"/>
</dbReference>
<feature type="domain" description="Glycosyl transferase family 1" evidence="12">
    <location>
        <begin position="293"/>
        <end position="450"/>
    </location>
</feature>
<keyword evidence="7 11" id="KW-0328">Glycosyltransferase</keyword>
<dbReference type="UniPathway" id="UPA00164"/>
<keyword evidence="9 11" id="KW-0320">Glycogen biosynthesis</keyword>
<keyword evidence="8 11" id="KW-0808">Transferase</keyword>
<comment type="function">
    <text evidence="2 11">Synthesizes alpha-1,4-glucan chains using ADP-glucose.</text>
</comment>
<dbReference type="InterPro" id="IPR011835">
    <property type="entry name" value="GS/SS"/>
</dbReference>
<dbReference type="SUPFAM" id="SSF53756">
    <property type="entry name" value="UDP-Glycosyltransferase/glycogen phosphorylase"/>
    <property type="match status" value="1"/>
</dbReference>
<dbReference type="PANTHER" id="PTHR45825:SF11">
    <property type="entry name" value="ALPHA AMYLASE DOMAIN-CONTAINING PROTEIN"/>
    <property type="match status" value="1"/>
</dbReference>
<dbReference type="GO" id="GO:0005978">
    <property type="term" value="P:glycogen biosynthetic process"/>
    <property type="evidence" value="ECO:0007669"/>
    <property type="project" value="UniProtKB-UniRule"/>
</dbReference>
<dbReference type="EMBL" id="FOUR01000009">
    <property type="protein sequence ID" value="SFN50023.1"/>
    <property type="molecule type" value="Genomic_DNA"/>
</dbReference>
<evidence type="ECO:0000259" key="13">
    <source>
        <dbReference type="Pfam" id="PF08323"/>
    </source>
</evidence>
<dbReference type="InterPro" id="IPR001296">
    <property type="entry name" value="Glyco_trans_1"/>
</dbReference>
<organism evidence="14 15">
    <name type="scientific">Marinobacter pelagius</name>
    <dbReference type="NCBI Taxonomy" id="379482"/>
    <lineage>
        <taxon>Bacteria</taxon>
        <taxon>Pseudomonadati</taxon>
        <taxon>Pseudomonadota</taxon>
        <taxon>Gammaproteobacteria</taxon>
        <taxon>Pseudomonadales</taxon>
        <taxon>Marinobacteraceae</taxon>
        <taxon>Marinobacter</taxon>
    </lineage>
</organism>
<dbReference type="GO" id="GO:0004373">
    <property type="term" value="F:alpha-1,4-glucan glucosyltransferase (UDP-glucose donor) activity"/>
    <property type="evidence" value="ECO:0007669"/>
    <property type="project" value="InterPro"/>
</dbReference>
<sequence>MKRVLFVTSEVYPVIKTGGLADVSASLPEALSRQDCDIQIILPGYPAALEAARTAGSRRKARLSIGQYHVTLWRTRLPGTAVSLWLVDCPALFDRPGNPYQNEEGQDWWDNAHRYQLFCRVAAMMASGQLGLGWAPDIVHCNDWQSALVPVFLDHLPNRPGTVFTIHNLAYQGLFSQETFRAMGLPDSLWRFERLEFHDQLSFIKGGLVYADRITTVSPTYAREIQTPEFGYGLDGLLRYRSDRLSGILNGIDTRIWNPSDDRYLDFHYGPDSLSNKSQCKARLQQQLGLEVNGAPLFGSIGRLVEQKGIDWLLAVIPPLLEKGCQFAILGSGEARYTDPLRTLAREHPEQVSLTVGYDEPLAHRITAGADMFLMPSRFEPCGLNQMFSLRYGTIPVVHAVGGLKDTVVDPGQAAGTRATGFCFERPNEDAFLHAIDRALEYYSNRKQWRHLQRNGMAGDYSWKYRAREYLALYQSILTEQCKRN</sequence>
<evidence type="ECO:0000256" key="6">
    <source>
        <dbReference type="ARBA" id="ARBA00019935"/>
    </source>
</evidence>
<accession>A0A1I4ZIX1</accession>
<evidence type="ECO:0000256" key="5">
    <source>
        <dbReference type="ARBA" id="ARBA00012588"/>
    </source>
</evidence>
<name>A0A1I4ZIX1_9GAMM</name>
<reference evidence="15" key="1">
    <citation type="submission" date="2016-10" db="EMBL/GenBank/DDBJ databases">
        <authorList>
            <person name="Varghese N."/>
            <person name="Submissions S."/>
        </authorList>
    </citation>
    <scope>NUCLEOTIDE SEQUENCE [LARGE SCALE GENOMIC DNA]</scope>
    <source>
        <strain evidence="15">CGMCC 1.6775</strain>
    </source>
</reference>
<feature type="domain" description="Starch synthase catalytic" evidence="13">
    <location>
        <begin position="3"/>
        <end position="239"/>
    </location>
</feature>
<evidence type="ECO:0000259" key="12">
    <source>
        <dbReference type="Pfam" id="PF00534"/>
    </source>
</evidence>
<comment type="catalytic activity">
    <reaction evidence="1 11">
        <text>[(1-&gt;4)-alpha-D-glucosyl](n) + ADP-alpha-D-glucose = [(1-&gt;4)-alpha-D-glucosyl](n+1) + ADP + H(+)</text>
        <dbReference type="Rhea" id="RHEA:18189"/>
        <dbReference type="Rhea" id="RHEA-COMP:9584"/>
        <dbReference type="Rhea" id="RHEA-COMP:9587"/>
        <dbReference type="ChEBI" id="CHEBI:15378"/>
        <dbReference type="ChEBI" id="CHEBI:15444"/>
        <dbReference type="ChEBI" id="CHEBI:57498"/>
        <dbReference type="ChEBI" id="CHEBI:456216"/>
        <dbReference type="EC" id="2.4.1.21"/>
    </reaction>
</comment>
<evidence type="ECO:0000256" key="10">
    <source>
        <dbReference type="ARBA" id="ARBA00031722"/>
    </source>
</evidence>
<evidence type="ECO:0000256" key="3">
    <source>
        <dbReference type="ARBA" id="ARBA00004964"/>
    </source>
</evidence>
<evidence type="ECO:0000256" key="7">
    <source>
        <dbReference type="ARBA" id="ARBA00022676"/>
    </source>
</evidence>
<dbReference type="CDD" id="cd03791">
    <property type="entry name" value="GT5_Glycogen_synthase_DULL1-like"/>
    <property type="match status" value="1"/>
</dbReference>
<keyword evidence="15" id="KW-1185">Reference proteome</keyword>
<evidence type="ECO:0000256" key="9">
    <source>
        <dbReference type="ARBA" id="ARBA00023056"/>
    </source>
</evidence>
<dbReference type="Pfam" id="PF00534">
    <property type="entry name" value="Glycos_transf_1"/>
    <property type="match status" value="1"/>
</dbReference>
<dbReference type="PANTHER" id="PTHR45825">
    <property type="entry name" value="GRANULE-BOUND STARCH SYNTHASE 1, CHLOROPLASTIC/AMYLOPLASTIC"/>
    <property type="match status" value="1"/>
</dbReference>
<dbReference type="NCBIfam" id="NF001899">
    <property type="entry name" value="PRK00654.1-2"/>
    <property type="match status" value="1"/>
</dbReference>
<comment type="similarity">
    <text evidence="4 11">Belongs to the glycosyltransferase 1 family. Bacterial/plant glycogen synthase subfamily.</text>
</comment>
<evidence type="ECO:0000256" key="11">
    <source>
        <dbReference type="HAMAP-Rule" id="MF_00484"/>
    </source>
</evidence>